<name>A0A9P3H8S7_9FUNG</name>
<keyword evidence="2" id="KW-0813">Transport</keyword>
<dbReference type="GO" id="GO:0022857">
    <property type="term" value="F:transmembrane transporter activity"/>
    <property type="evidence" value="ECO:0007669"/>
    <property type="project" value="InterPro"/>
</dbReference>
<evidence type="ECO:0000256" key="5">
    <source>
        <dbReference type="ARBA" id="ARBA00023136"/>
    </source>
</evidence>
<comment type="subcellular location">
    <subcellularLocation>
        <location evidence="1">Membrane</location>
        <topology evidence="1">Multi-pass membrane protein</topology>
    </subcellularLocation>
</comment>
<reference evidence="7" key="2">
    <citation type="journal article" date="2022" name="Microbiol. Resour. Announc.">
        <title>Whole-Genome Sequence of Entomortierella parvispora E1425, a Mucoromycotan Fungus Associated with Burkholderiaceae-Related Endosymbiotic Bacteria.</title>
        <authorList>
            <person name="Herlambang A."/>
            <person name="Guo Y."/>
            <person name="Takashima Y."/>
            <person name="Narisawa K."/>
            <person name="Ohta H."/>
            <person name="Nishizawa T."/>
        </authorList>
    </citation>
    <scope>NUCLEOTIDE SEQUENCE</scope>
    <source>
        <strain evidence="7">E1425</strain>
    </source>
</reference>
<sequence length="534" mass="58142">MSDVELQPQNRSCLGSIARTLAPMQALAATITVTSVMSGVVPLTQTALSSGGPVMMVFGFAFASMMAFTIALSLADIASGFPNVKGGLIEYSRRLAPKKYSRFSAWVVGWLHFFAFVTGATSCAFSFALFATSAIEIATGAVPQRWVTVLIHCVVSLAFGVINALHINVDMASAVWHVLGPIIVLLTIATSSKNPPPPSWVFSHFENQTGWTNSFYVTLLGLIQGAFTMTGYDAPIHTSYGIKNAALKVPQGILYGFMVSFTMGEILILTFLFGIDDIQAIINPAVSGISAVEIFVRLISSCGTTCILVIFIGTFFFCGQGILKACSEIGLELAVSGAFPKSEYLSQVGSQGQPTRIGWLCVGMSCFLGMLYLGNTTLLGAMSSAIAIQLNLVYSIPIALRLFFPNPTRFQPGPFTLGRYSRPLAMVAISWSCLGVFIFSLPGTYPISAENMNYASILLISTLSFILGYWYFSAKEWFGIEKKQSEFHDENQARMEAERGLPMSIVRDGPMQEKDLDEIEDWLDHLERDLRDLK</sequence>
<dbReference type="PANTHER" id="PTHR45649">
    <property type="entry name" value="AMINO-ACID PERMEASE BAT1"/>
    <property type="match status" value="1"/>
</dbReference>
<feature type="transmembrane region" description="Helical" evidence="6">
    <location>
        <begin position="253"/>
        <end position="274"/>
    </location>
</feature>
<dbReference type="Pfam" id="PF13520">
    <property type="entry name" value="AA_permease_2"/>
    <property type="match status" value="1"/>
</dbReference>
<reference evidence="7" key="1">
    <citation type="submission" date="2021-11" db="EMBL/GenBank/DDBJ databases">
        <authorList>
            <person name="Herlambang A."/>
            <person name="Guo Y."/>
            <person name="Takashima Y."/>
            <person name="Nishizawa T."/>
        </authorList>
    </citation>
    <scope>NUCLEOTIDE SEQUENCE</scope>
    <source>
        <strain evidence="7">E1425</strain>
    </source>
</reference>
<comment type="caution">
    <text evidence="7">The sequence shown here is derived from an EMBL/GenBank/DDBJ whole genome shotgun (WGS) entry which is preliminary data.</text>
</comment>
<feature type="transmembrane region" description="Helical" evidence="6">
    <location>
        <begin position="53"/>
        <end position="75"/>
    </location>
</feature>
<feature type="transmembrane region" description="Helical" evidence="6">
    <location>
        <begin position="294"/>
        <end position="318"/>
    </location>
</feature>
<dbReference type="AlphaFoldDB" id="A0A9P3H8S7"/>
<gene>
    <name evidence="7" type="ORF">EMPS_04567</name>
</gene>
<evidence type="ECO:0000256" key="3">
    <source>
        <dbReference type="ARBA" id="ARBA00022692"/>
    </source>
</evidence>
<dbReference type="InterPro" id="IPR002293">
    <property type="entry name" value="AA/rel_permease1"/>
</dbReference>
<feature type="transmembrane region" description="Helical" evidence="6">
    <location>
        <begin position="357"/>
        <end position="374"/>
    </location>
</feature>
<feature type="transmembrane region" description="Helical" evidence="6">
    <location>
        <begin position="424"/>
        <end position="442"/>
    </location>
</feature>
<dbReference type="PANTHER" id="PTHR45649:SF26">
    <property type="entry name" value="OS04G0435100 PROTEIN"/>
    <property type="match status" value="1"/>
</dbReference>
<keyword evidence="8" id="KW-1185">Reference proteome</keyword>
<feature type="transmembrane region" description="Helical" evidence="6">
    <location>
        <begin position="149"/>
        <end position="167"/>
    </location>
</feature>
<keyword evidence="5 6" id="KW-0472">Membrane</keyword>
<organism evidence="7 8">
    <name type="scientific">Entomortierella parvispora</name>
    <dbReference type="NCBI Taxonomy" id="205924"/>
    <lineage>
        <taxon>Eukaryota</taxon>
        <taxon>Fungi</taxon>
        <taxon>Fungi incertae sedis</taxon>
        <taxon>Mucoromycota</taxon>
        <taxon>Mortierellomycotina</taxon>
        <taxon>Mortierellomycetes</taxon>
        <taxon>Mortierellales</taxon>
        <taxon>Mortierellaceae</taxon>
        <taxon>Entomortierella</taxon>
    </lineage>
</organism>
<evidence type="ECO:0000256" key="2">
    <source>
        <dbReference type="ARBA" id="ARBA00022448"/>
    </source>
</evidence>
<dbReference type="OrthoDB" id="10054429at2759"/>
<dbReference type="PIRSF" id="PIRSF006060">
    <property type="entry name" value="AA_transporter"/>
    <property type="match status" value="1"/>
</dbReference>
<dbReference type="EMBL" id="BQFW01000006">
    <property type="protein sequence ID" value="GJJ72210.1"/>
    <property type="molecule type" value="Genomic_DNA"/>
</dbReference>
<feature type="transmembrane region" description="Helical" evidence="6">
    <location>
        <begin position="211"/>
        <end position="232"/>
    </location>
</feature>
<keyword evidence="3 6" id="KW-0812">Transmembrane</keyword>
<feature type="transmembrane region" description="Helical" evidence="6">
    <location>
        <begin position="21"/>
        <end position="41"/>
    </location>
</feature>
<dbReference type="Gene3D" id="1.20.1740.10">
    <property type="entry name" value="Amino acid/polyamine transporter I"/>
    <property type="match status" value="1"/>
</dbReference>
<protein>
    <submittedName>
        <fullName evidence="7">Choline transport protein</fullName>
    </submittedName>
</protein>
<evidence type="ECO:0000256" key="6">
    <source>
        <dbReference type="SAM" id="Phobius"/>
    </source>
</evidence>
<accession>A0A9P3H8S7</accession>
<feature type="transmembrane region" description="Helical" evidence="6">
    <location>
        <begin position="454"/>
        <end position="472"/>
    </location>
</feature>
<keyword evidence="4 6" id="KW-1133">Transmembrane helix</keyword>
<evidence type="ECO:0000313" key="7">
    <source>
        <dbReference type="EMBL" id="GJJ72210.1"/>
    </source>
</evidence>
<feature type="transmembrane region" description="Helical" evidence="6">
    <location>
        <begin position="174"/>
        <end position="191"/>
    </location>
</feature>
<dbReference type="GO" id="GO:0016020">
    <property type="term" value="C:membrane"/>
    <property type="evidence" value="ECO:0007669"/>
    <property type="project" value="UniProtKB-SubCell"/>
</dbReference>
<proteinExistence type="predicted"/>
<feature type="transmembrane region" description="Helical" evidence="6">
    <location>
        <begin position="103"/>
        <end position="129"/>
    </location>
</feature>
<evidence type="ECO:0000313" key="8">
    <source>
        <dbReference type="Proteomes" id="UP000827284"/>
    </source>
</evidence>
<evidence type="ECO:0000256" key="4">
    <source>
        <dbReference type="ARBA" id="ARBA00022989"/>
    </source>
</evidence>
<evidence type="ECO:0000256" key="1">
    <source>
        <dbReference type="ARBA" id="ARBA00004141"/>
    </source>
</evidence>
<feature type="transmembrane region" description="Helical" evidence="6">
    <location>
        <begin position="386"/>
        <end position="404"/>
    </location>
</feature>
<dbReference type="Proteomes" id="UP000827284">
    <property type="component" value="Unassembled WGS sequence"/>
</dbReference>